<feature type="transmembrane region" description="Helical" evidence="9">
    <location>
        <begin position="305"/>
        <end position="325"/>
    </location>
</feature>
<dbReference type="InterPro" id="IPR038770">
    <property type="entry name" value="Na+/solute_symporter_sf"/>
</dbReference>
<dbReference type="EMBL" id="JBHRYB010000001">
    <property type="protein sequence ID" value="MFC3679130.1"/>
    <property type="molecule type" value="Genomic_DNA"/>
</dbReference>
<dbReference type="Gene3D" id="1.20.1530.20">
    <property type="match status" value="1"/>
</dbReference>
<evidence type="ECO:0000256" key="6">
    <source>
        <dbReference type="ARBA" id="ARBA00022989"/>
    </source>
</evidence>
<sequence length="404" mass="44163">MEEHILLLAAATLFLYGLLARKIEQADITAPMLFTALGIACGPLGLNWISTELNDELVMIIAEVTLAVVLFTDASQIRLKHLTQFERYPIRLLAIGLPLTIVCGALTGLWLTGLGWLNAVILAIILTPTDAALAQSVMEKKAIDRNLRHSINVESGLNDGIALPLLLLALALSQLGSINQLNTSHWLEFISLQLILGAVVGVFIGRSGSYLINRAHYSHWISPLYQRLSSISIALVAFSAAELLQGNGFIAVFVAGLFMQTRHKIVIQRLKEFGEAEGELLTLSVFFIFGAVFVPLAWPYLSADIVLYALFSLTLVRMLPVWLSLLGTGLATKSKLFLAWFGPRGIASILYLLLVMQQTGTSDNYPLLQATAIVTIALSVFLHGASTSLWIWLFKARPDKTDPS</sequence>
<evidence type="ECO:0000256" key="2">
    <source>
        <dbReference type="ARBA" id="ARBA00022448"/>
    </source>
</evidence>
<comment type="subcellular location">
    <subcellularLocation>
        <location evidence="1">Cell membrane</location>
        <topology evidence="1">Multi-pass membrane protein</topology>
    </subcellularLocation>
</comment>
<feature type="transmembrane region" description="Helical" evidence="9">
    <location>
        <begin position="368"/>
        <end position="394"/>
    </location>
</feature>
<feature type="transmembrane region" description="Helical" evidence="9">
    <location>
        <begin position="280"/>
        <end position="299"/>
    </location>
</feature>
<organism evidence="11 12">
    <name type="scientific">Bacterioplanoides pacificum</name>
    <dbReference type="NCBI Taxonomy" id="1171596"/>
    <lineage>
        <taxon>Bacteria</taxon>
        <taxon>Pseudomonadati</taxon>
        <taxon>Pseudomonadota</taxon>
        <taxon>Gammaproteobacteria</taxon>
        <taxon>Oceanospirillales</taxon>
        <taxon>Oceanospirillaceae</taxon>
        <taxon>Bacterioplanoides</taxon>
    </lineage>
</organism>
<keyword evidence="3" id="KW-0050">Antiport</keyword>
<keyword evidence="2" id="KW-0813">Transport</keyword>
<accession>A0ABV7VNL7</accession>
<keyword evidence="8 9" id="KW-0472">Membrane</keyword>
<evidence type="ECO:0000313" key="12">
    <source>
        <dbReference type="Proteomes" id="UP001595722"/>
    </source>
</evidence>
<evidence type="ECO:0000256" key="4">
    <source>
        <dbReference type="ARBA" id="ARBA00022475"/>
    </source>
</evidence>
<gene>
    <name evidence="11" type="ORF">ACFOMG_03265</name>
</gene>
<dbReference type="PANTHER" id="PTHR32507">
    <property type="entry name" value="NA(+)/H(+) ANTIPORTER 1"/>
    <property type="match status" value="1"/>
</dbReference>
<dbReference type="InterPro" id="IPR006153">
    <property type="entry name" value="Cation/H_exchanger_TM"/>
</dbReference>
<evidence type="ECO:0000313" key="11">
    <source>
        <dbReference type="EMBL" id="MFC3679130.1"/>
    </source>
</evidence>
<evidence type="ECO:0000256" key="1">
    <source>
        <dbReference type="ARBA" id="ARBA00004651"/>
    </source>
</evidence>
<protein>
    <submittedName>
        <fullName evidence="11">Cation:proton antiporter</fullName>
    </submittedName>
</protein>
<feature type="transmembrane region" description="Helical" evidence="9">
    <location>
        <begin position="155"/>
        <end position="173"/>
    </location>
</feature>
<feature type="transmembrane region" description="Helical" evidence="9">
    <location>
        <begin position="88"/>
        <end position="110"/>
    </location>
</feature>
<evidence type="ECO:0000256" key="7">
    <source>
        <dbReference type="ARBA" id="ARBA00023065"/>
    </source>
</evidence>
<feature type="transmembrane region" description="Helical" evidence="9">
    <location>
        <begin position="185"/>
        <end position="205"/>
    </location>
</feature>
<feature type="transmembrane region" description="Helical" evidence="9">
    <location>
        <begin position="243"/>
        <end position="259"/>
    </location>
</feature>
<reference evidence="12" key="1">
    <citation type="journal article" date="2019" name="Int. J. Syst. Evol. Microbiol.">
        <title>The Global Catalogue of Microorganisms (GCM) 10K type strain sequencing project: providing services to taxonomists for standard genome sequencing and annotation.</title>
        <authorList>
            <consortium name="The Broad Institute Genomics Platform"/>
            <consortium name="The Broad Institute Genome Sequencing Center for Infectious Disease"/>
            <person name="Wu L."/>
            <person name="Ma J."/>
        </authorList>
    </citation>
    <scope>NUCLEOTIDE SEQUENCE [LARGE SCALE GENOMIC DNA]</scope>
    <source>
        <strain evidence="12">KCTC 42424</strain>
    </source>
</reference>
<proteinExistence type="predicted"/>
<evidence type="ECO:0000256" key="5">
    <source>
        <dbReference type="ARBA" id="ARBA00022692"/>
    </source>
</evidence>
<keyword evidence="12" id="KW-1185">Reference proteome</keyword>
<feature type="transmembrane region" description="Helical" evidence="9">
    <location>
        <begin position="57"/>
        <end position="76"/>
    </location>
</feature>
<comment type="caution">
    <text evidence="11">The sequence shown here is derived from an EMBL/GenBank/DDBJ whole genome shotgun (WGS) entry which is preliminary data.</text>
</comment>
<dbReference type="Pfam" id="PF00999">
    <property type="entry name" value="Na_H_Exchanger"/>
    <property type="match status" value="1"/>
</dbReference>
<evidence type="ECO:0000256" key="3">
    <source>
        <dbReference type="ARBA" id="ARBA00022449"/>
    </source>
</evidence>
<evidence type="ECO:0000256" key="8">
    <source>
        <dbReference type="ARBA" id="ARBA00023136"/>
    </source>
</evidence>
<keyword evidence="5 9" id="KW-0812">Transmembrane</keyword>
<keyword evidence="6 9" id="KW-1133">Transmembrane helix</keyword>
<dbReference type="PANTHER" id="PTHR32507:SF8">
    <property type="entry name" value="CNH1P"/>
    <property type="match status" value="1"/>
</dbReference>
<evidence type="ECO:0000256" key="9">
    <source>
        <dbReference type="SAM" id="Phobius"/>
    </source>
</evidence>
<keyword evidence="7" id="KW-0406">Ion transport</keyword>
<keyword evidence="4" id="KW-1003">Cell membrane</keyword>
<dbReference type="Proteomes" id="UP001595722">
    <property type="component" value="Unassembled WGS sequence"/>
</dbReference>
<dbReference type="RefSeq" id="WP_376864777.1">
    <property type="nucleotide sequence ID" value="NZ_JBHRYB010000001.1"/>
</dbReference>
<feature type="transmembrane region" description="Helical" evidence="9">
    <location>
        <begin position="337"/>
        <end position="356"/>
    </location>
</feature>
<name>A0ABV7VNL7_9GAMM</name>
<evidence type="ECO:0000259" key="10">
    <source>
        <dbReference type="Pfam" id="PF00999"/>
    </source>
</evidence>
<feature type="domain" description="Cation/H+ exchanger transmembrane" evidence="10">
    <location>
        <begin position="11"/>
        <end position="390"/>
    </location>
</feature>